<gene>
    <name evidence="1" type="ORF">N7532_011931</name>
</gene>
<organism evidence="1 2">
    <name type="scientific">Penicillium argentinense</name>
    <dbReference type="NCBI Taxonomy" id="1131581"/>
    <lineage>
        <taxon>Eukaryota</taxon>
        <taxon>Fungi</taxon>
        <taxon>Dikarya</taxon>
        <taxon>Ascomycota</taxon>
        <taxon>Pezizomycotina</taxon>
        <taxon>Eurotiomycetes</taxon>
        <taxon>Eurotiomycetidae</taxon>
        <taxon>Eurotiales</taxon>
        <taxon>Aspergillaceae</taxon>
        <taxon>Penicillium</taxon>
    </lineage>
</organism>
<dbReference type="OrthoDB" id="10000387at2759"/>
<protein>
    <submittedName>
        <fullName evidence="1">Uncharacterized protein</fullName>
    </submittedName>
</protein>
<dbReference type="GeneID" id="81363401"/>
<dbReference type="Proteomes" id="UP001149074">
    <property type="component" value="Unassembled WGS sequence"/>
</dbReference>
<keyword evidence="2" id="KW-1185">Reference proteome</keyword>
<accession>A0A9W9JVA9</accession>
<name>A0A9W9JVA9_9EURO</name>
<reference evidence="1" key="1">
    <citation type="submission" date="2022-11" db="EMBL/GenBank/DDBJ databases">
        <authorList>
            <person name="Petersen C."/>
        </authorList>
    </citation>
    <scope>NUCLEOTIDE SEQUENCE</scope>
    <source>
        <strain evidence="1">IBT 30761</strain>
    </source>
</reference>
<proteinExistence type="predicted"/>
<reference evidence="1" key="2">
    <citation type="journal article" date="2023" name="IMA Fungus">
        <title>Comparative genomic study of the Penicillium genus elucidates a diverse pangenome and 15 lateral gene transfer events.</title>
        <authorList>
            <person name="Petersen C."/>
            <person name="Sorensen T."/>
            <person name="Nielsen M.R."/>
            <person name="Sondergaard T.E."/>
            <person name="Sorensen J.L."/>
            <person name="Fitzpatrick D.A."/>
            <person name="Frisvad J.C."/>
            <person name="Nielsen K.L."/>
        </authorList>
    </citation>
    <scope>NUCLEOTIDE SEQUENCE</scope>
    <source>
        <strain evidence="1">IBT 30761</strain>
    </source>
</reference>
<dbReference type="EMBL" id="JAPQKI010000011">
    <property type="protein sequence ID" value="KAJ5082888.1"/>
    <property type="molecule type" value="Genomic_DNA"/>
</dbReference>
<dbReference type="AlphaFoldDB" id="A0A9W9JVA9"/>
<sequence length="84" mass="9456">MERVKKTIFDPLATSKDRIREILEPRPAGCAHPFSPEHILLFRTDDGIDEIDISSYPEDCFFNAQDLGKMGETLLARMAGSRSS</sequence>
<evidence type="ECO:0000313" key="2">
    <source>
        <dbReference type="Proteomes" id="UP001149074"/>
    </source>
</evidence>
<comment type="caution">
    <text evidence="1">The sequence shown here is derived from an EMBL/GenBank/DDBJ whole genome shotgun (WGS) entry which is preliminary data.</text>
</comment>
<evidence type="ECO:0000313" key="1">
    <source>
        <dbReference type="EMBL" id="KAJ5082888.1"/>
    </source>
</evidence>
<dbReference type="RefSeq" id="XP_056469410.1">
    <property type="nucleotide sequence ID" value="XM_056624422.1"/>
</dbReference>